<feature type="domain" description="NAD-dependent epimerase/dehydratase" evidence="1">
    <location>
        <begin position="3"/>
        <end position="227"/>
    </location>
</feature>
<dbReference type="RefSeq" id="WP_105930226.1">
    <property type="nucleotide sequence ID" value="NZ_PVNO01000013.1"/>
</dbReference>
<dbReference type="InterPro" id="IPR001509">
    <property type="entry name" value="Epimerase_deHydtase"/>
</dbReference>
<evidence type="ECO:0000313" key="3">
    <source>
        <dbReference type="Proteomes" id="UP000239539"/>
    </source>
</evidence>
<gene>
    <name evidence="2" type="ORF">C6Y39_05040</name>
</gene>
<evidence type="ECO:0000313" key="2">
    <source>
        <dbReference type="EMBL" id="PRO69983.1"/>
    </source>
</evidence>
<protein>
    <recommendedName>
        <fullName evidence="1">NAD-dependent epimerase/dehydratase domain-containing protein</fullName>
    </recommendedName>
</protein>
<proteinExistence type="predicted"/>
<sequence>MKVLVTGASGFIGGAVIKKLTQQRIPFVAIGRSCPETVAEENFISIDLSSQTIASLTKVLKSVECTHLLHLAWFVKPNQFWEAPENMDWVAYSLTLFRAFHAAGGNIIVSTGSCAEYGNSKEVLSEAHNEGTPNTLYGTAKLSLNNIAGAWAKKHEVGFRWARIFFAYGPGMPSAKLIPSLMRCLEGSEPVFSVNALDKRDFIFIDDIAQAMLCLLTTRNNGTFNVCNEIGHSVVDILNMLQGFTGFDASEIKAIANENTLNLPIVGRNGLLKEIGWQPKYDLASGLKRMVTAHKSPAAGI</sequence>
<dbReference type="SUPFAM" id="SSF51735">
    <property type="entry name" value="NAD(P)-binding Rossmann-fold domains"/>
    <property type="match status" value="1"/>
</dbReference>
<dbReference type="EMBL" id="PVNO01000013">
    <property type="protein sequence ID" value="PRO69983.1"/>
    <property type="molecule type" value="Genomic_DNA"/>
</dbReference>
<evidence type="ECO:0000259" key="1">
    <source>
        <dbReference type="Pfam" id="PF01370"/>
    </source>
</evidence>
<organism evidence="2 3">
    <name type="scientific">Alteromonas gracilis</name>
    <dbReference type="NCBI Taxonomy" id="1479524"/>
    <lineage>
        <taxon>Bacteria</taxon>
        <taxon>Pseudomonadati</taxon>
        <taxon>Pseudomonadota</taxon>
        <taxon>Gammaproteobacteria</taxon>
        <taxon>Alteromonadales</taxon>
        <taxon>Alteromonadaceae</taxon>
        <taxon>Alteromonas/Salinimonas group</taxon>
        <taxon>Alteromonas</taxon>
    </lineage>
</organism>
<dbReference type="Pfam" id="PF01370">
    <property type="entry name" value="Epimerase"/>
    <property type="match status" value="1"/>
</dbReference>
<dbReference type="PANTHER" id="PTHR43245:SF13">
    <property type="entry name" value="UDP-D-APIOSE_UDP-D-XYLOSE SYNTHASE 2"/>
    <property type="match status" value="1"/>
</dbReference>
<accession>A0ABX5CQZ3</accession>
<dbReference type="Gene3D" id="3.90.25.10">
    <property type="entry name" value="UDP-galactose 4-epimerase, domain 1"/>
    <property type="match status" value="1"/>
</dbReference>
<dbReference type="InterPro" id="IPR050177">
    <property type="entry name" value="Lipid_A_modif_metabolic_enz"/>
</dbReference>
<dbReference type="PANTHER" id="PTHR43245">
    <property type="entry name" value="BIFUNCTIONAL POLYMYXIN RESISTANCE PROTEIN ARNA"/>
    <property type="match status" value="1"/>
</dbReference>
<comment type="caution">
    <text evidence="2">The sequence shown here is derived from an EMBL/GenBank/DDBJ whole genome shotgun (WGS) entry which is preliminary data.</text>
</comment>
<dbReference type="Gene3D" id="3.40.50.720">
    <property type="entry name" value="NAD(P)-binding Rossmann-like Domain"/>
    <property type="match status" value="1"/>
</dbReference>
<keyword evidence="3" id="KW-1185">Reference proteome</keyword>
<dbReference type="InterPro" id="IPR036291">
    <property type="entry name" value="NAD(P)-bd_dom_sf"/>
</dbReference>
<dbReference type="Proteomes" id="UP000239539">
    <property type="component" value="Unassembled WGS sequence"/>
</dbReference>
<name>A0ABX5CQZ3_9ALTE</name>
<reference evidence="3" key="1">
    <citation type="journal article" date="2020" name="Int. J. Syst. Evol. Microbiol.">
        <title>Alteromonas alba sp. nov., a marine bacterium isolated from the seawater of the West Pacific Ocean.</title>
        <authorList>
            <person name="Sun C."/>
            <person name="Wu Y.-H."/>
            <person name="Xamxidin M."/>
            <person name="Cheng H."/>
            <person name="Xu X.-W."/>
        </authorList>
    </citation>
    <scope>NUCLEOTIDE SEQUENCE [LARGE SCALE GENOMIC DNA]</scope>
    <source>
        <strain evidence="3">9a2</strain>
    </source>
</reference>